<dbReference type="SMART" id="SM00338">
    <property type="entry name" value="BRLZ"/>
    <property type="match status" value="1"/>
</dbReference>
<protein>
    <recommendedName>
        <fullName evidence="3">BZIP domain-containing protein</fullName>
    </recommendedName>
</protein>
<evidence type="ECO:0000313" key="4">
    <source>
        <dbReference type="EMBL" id="RXK41293.1"/>
    </source>
</evidence>
<dbReference type="VEuPathDB" id="FungiDB:TREMEDRAFT_34871"/>
<dbReference type="PROSITE" id="PS00036">
    <property type="entry name" value="BZIP_BASIC"/>
    <property type="match status" value="1"/>
</dbReference>
<feature type="region of interest" description="Disordered" evidence="2">
    <location>
        <begin position="1"/>
        <end position="41"/>
    </location>
</feature>
<dbReference type="EMBL" id="SDIL01000010">
    <property type="protein sequence ID" value="RXK41293.1"/>
    <property type="molecule type" value="Genomic_DNA"/>
</dbReference>
<name>A0A4Q1BT98_TREME</name>
<sequence>MNYHRDHQHEDDDHSSVDDSIHPDDDKGKSTATRKAQNRVAQREFRLRKQKLIDKLRDLEARVEVLSGDKEERVELMVLLIRNLLKENKDLRDMVKSMASFVGEGLGSCLPRLGLTHPQLDAILNRADTDTAYEAFLALKASREVSEANPGIELGGIRRRAPSAGSKRKRYPSDHPQTDSADRSHTPEDTIPPEPTPGPIASSSTSAHNAPPLTNEFINGLSKSAKTQRTEEVSSEPYAYLFPDLDAFASLDFSNRTPRTGPESTWSNIPNQNSQNAWNLMGYPNRGQLNMLGNWYDGLRPGLFPPTIAGSGIGMGTIGAPAGDLETFGISSSNYQQNGDFSSTQTPQASAGPSVISGNASMRNGTTGIPDSAGRSEEVTMNTNDAKRENEVTLREAVRKLASDFGTGTADGPVLSHEEMLRRRKAVDEVLTSLQKGNSSNRMVEAMLLISYHIANFRVNHSYHLPPSLQPTVVQRTVAHEHFIDGIIFPSIRDRMILLRGRYDMVEAFYSILSQFALHGQDPLDHRNWEISEKFLNDFPMLVDDEVYEITNRWRQANGLGPLSLPDRPVGHGQPAIPAIR</sequence>
<evidence type="ECO:0000313" key="5">
    <source>
        <dbReference type="Proteomes" id="UP000289152"/>
    </source>
</evidence>
<dbReference type="InterPro" id="IPR046347">
    <property type="entry name" value="bZIP_sf"/>
</dbReference>
<keyword evidence="1" id="KW-0175">Coiled coil</keyword>
<dbReference type="STRING" id="5217.A0A4Q1BT98"/>
<dbReference type="GO" id="GO:0003700">
    <property type="term" value="F:DNA-binding transcription factor activity"/>
    <property type="evidence" value="ECO:0007669"/>
    <property type="project" value="InterPro"/>
</dbReference>
<feature type="region of interest" description="Disordered" evidence="2">
    <location>
        <begin position="334"/>
        <end position="388"/>
    </location>
</feature>
<organism evidence="4 5">
    <name type="scientific">Tremella mesenterica</name>
    <name type="common">Jelly fungus</name>
    <dbReference type="NCBI Taxonomy" id="5217"/>
    <lineage>
        <taxon>Eukaryota</taxon>
        <taxon>Fungi</taxon>
        <taxon>Dikarya</taxon>
        <taxon>Basidiomycota</taxon>
        <taxon>Agaricomycotina</taxon>
        <taxon>Tremellomycetes</taxon>
        <taxon>Tremellales</taxon>
        <taxon>Tremellaceae</taxon>
        <taxon>Tremella</taxon>
    </lineage>
</organism>
<comment type="caution">
    <text evidence="4">The sequence shown here is derived from an EMBL/GenBank/DDBJ whole genome shotgun (WGS) entry which is preliminary data.</text>
</comment>
<dbReference type="InParanoid" id="A0A4Q1BT98"/>
<dbReference type="OrthoDB" id="2245989at2759"/>
<dbReference type="Pfam" id="PF11905">
    <property type="entry name" value="DUF3425"/>
    <property type="match status" value="1"/>
</dbReference>
<evidence type="ECO:0000259" key="3">
    <source>
        <dbReference type="PROSITE" id="PS00036"/>
    </source>
</evidence>
<dbReference type="CDD" id="cd14688">
    <property type="entry name" value="bZIP_YAP"/>
    <property type="match status" value="1"/>
</dbReference>
<feature type="compositionally biased region" description="Basic and acidic residues" evidence="2">
    <location>
        <begin position="171"/>
        <end position="188"/>
    </location>
</feature>
<feature type="compositionally biased region" description="Basic residues" evidence="2">
    <location>
        <begin position="157"/>
        <end position="170"/>
    </location>
</feature>
<gene>
    <name evidence="4" type="ORF">M231_01443</name>
</gene>
<dbReference type="InterPro" id="IPR004827">
    <property type="entry name" value="bZIP"/>
</dbReference>
<dbReference type="PANTHER" id="PTHR38116">
    <property type="entry name" value="CHROMOSOME 7, WHOLE GENOME SHOTGUN SEQUENCE"/>
    <property type="match status" value="1"/>
</dbReference>
<feature type="coiled-coil region" evidence="1">
    <location>
        <begin position="42"/>
        <end position="69"/>
    </location>
</feature>
<dbReference type="InterPro" id="IPR021833">
    <property type="entry name" value="DUF3425"/>
</dbReference>
<dbReference type="PANTHER" id="PTHR38116:SF9">
    <property type="entry name" value="BZIP DOMAIN-CONTAINING PROTEIN"/>
    <property type="match status" value="1"/>
</dbReference>
<proteinExistence type="predicted"/>
<feature type="domain" description="BZIP" evidence="3">
    <location>
        <begin position="34"/>
        <end position="48"/>
    </location>
</feature>
<keyword evidence="5" id="KW-1185">Reference proteome</keyword>
<evidence type="ECO:0000256" key="1">
    <source>
        <dbReference type="SAM" id="Coils"/>
    </source>
</evidence>
<dbReference type="Proteomes" id="UP000289152">
    <property type="component" value="Unassembled WGS sequence"/>
</dbReference>
<feature type="compositionally biased region" description="Polar residues" evidence="2">
    <location>
        <begin position="334"/>
        <end position="369"/>
    </location>
</feature>
<feature type="compositionally biased region" description="Basic and acidic residues" evidence="2">
    <location>
        <begin position="1"/>
        <end position="29"/>
    </location>
</feature>
<accession>A0A4Q1BT98</accession>
<evidence type="ECO:0000256" key="2">
    <source>
        <dbReference type="SAM" id="MobiDB-lite"/>
    </source>
</evidence>
<dbReference type="Gene3D" id="1.20.5.170">
    <property type="match status" value="1"/>
</dbReference>
<dbReference type="SUPFAM" id="SSF57959">
    <property type="entry name" value="Leucine zipper domain"/>
    <property type="match status" value="1"/>
</dbReference>
<reference evidence="4 5" key="1">
    <citation type="submission" date="2016-06" db="EMBL/GenBank/DDBJ databases">
        <title>Evolution of pathogenesis and genome organization in the Tremellales.</title>
        <authorList>
            <person name="Cuomo C."/>
            <person name="Litvintseva A."/>
            <person name="Heitman J."/>
            <person name="Chen Y."/>
            <person name="Sun S."/>
            <person name="Springer D."/>
            <person name="Dromer F."/>
            <person name="Young S."/>
            <person name="Zeng Q."/>
            <person name="Chapman S."/>
            <person name="Gujja S."/>
            <person name="Saif S."/>
            <person name="Birren B."/>
        </authorList>
    </citation>
    <scope>NUCLEOTIDE SEQUENCE [LARGE SCALE GENOMIC DNA]</scope>
    <source>
        <strain evidence="4 5">ATCC 28783</strain>
    </source>
</reference>
<dbReference type="AlphaFoldDB" id="A0A4Q1BT98"/>
<feature type="region of interest" description="Disordered" evidence="2">
    <location>
        <begin position="152"/>
        <end position="217"/>
    </location>
</feature>